<dbReference type="PANTHER" id="PTHR31143:SF2">
    <property type="entry name" value="FR47-LIKE DOMAIN-CONTAINING PROTEIN-RELATED"/>
    <property type="match status" value="1"/>
</dbReference>
<dbReference type="Gene3D" id="3.40.630.30">
    <property type="match status" value="1"/>
</dbReference>
<feature type="domain" description="N-acetyltransferase" evidence="1">
    <location>
        <begin position="99"/>
        <end position="229"/>
    </location>
</feature>
<gene>
    <name evidence="2" type="ORF">IRJ18_13740</name>
</gene>
<dbReference type="PROSITE" id="PS51186">
    <property type="entry name" value="GNAT"/>
    <property type="match status" value="1"/>
</dbReference>
<evidence type="ECO:0000313" key="3">
    <source>
        <dbReference type="Proteomes" id="UP000632774"/>
    </source>
</evidence>
<protein>
    <submittedName>
        <fullName evidence="2">GNAT family N-acetyltransferase</fullName>
    </submittedName>
</protein>
<dbReference type="InterPro" id="IPR000182">
    <property type="entry name" value="GNAT_dom"/>
</dbReference>
<name>A0ABR9XK64_9SPHI</name>
<dbReference type="PANTHER" id="PTHR31143">
    <property type="match status" value="1"/>
</dbReference>
<dbReference type="SUPFAM" id="SSF55729">
    <property type="entry name" value="Acyl-CoA N-acyltransferases (Nat)"/>
    <property type="match status" value="1"/>
</dbReference>
<evidence type="ECO:0000313" key="2">
    <source>
        <dbReference type="EMBL" id="MBE9667429.1"/>
    </source>
</evidence>
<comment type="caution">
    <text evidence="2">The sequence shown here is derived from an EMBL/GenBank/DDBJ whole genome shotgun (WGS) entry which is preliminary data.</text>
</comment>
<dbReference type="EMBL" id="JADFFM010000002">
    <property type="protein sequence ID" value="MBE9667429.1"/>
    <property type="molecule type" value="Genomic_DNA"/>
</dbReference>
<dbReference type="CDD" id="cd04301">
    <property type="entry name" value="NAT_SF"/>
    <property type="match status" value="1"/>
</dbReference>
<dbReference type="Proteomes" id="UP000632774">
    <property type="component" value="Unassembled WGS sequence"/>
</dbReference>
<sequence>MANVLDNPAWNALLSGNQSLAFGSLDVKFFDKSVSPFVGLRDNSDANFSELLELLPHNGPAGFISPVEREIPAAWQILNHIKCYQMVYNGDVKPLQKNISLVPLTEEHIPQMMALTKLTNPGPFAERTIDFGHYYGIFDNDNLVAMTGQRMNPLPYAEISAVCTHPDHLGKGYAQQLLNFHINRIMQEGNIPMLHVRTDNDRAVEVYKKVGFEIRRELQFYIIKRQDGV</sequence>
<dbReference type="Pfam" id="PF08445">
    <property type="entry name" value="FR47"/>
    <property type="match status" value="1"/>
</dbReference>
<accession>A0ABR9XK64</accession>
<dbReference type="RefSeq" id="WP_194106893.1">
    <property type="nucleotide sequence ID" value="NZ_JADFFM010000002.1"/>
</dbReference>
<dbReference type="InterPro" id="IPR016181">
    <property type="entry name" value="Acyl_CoA_acyltransferase"/>
</dbReference>
<evidence type="ECO:0000259" key="1">
    <source>
        <dbReference type="PROSITE" id="PS51186"/>
    </source>
</evidence>
<proteinExistence type="predicted"/>
<dbReference type="InterPro" id="IPR027365">
    <property type="entry name" value="GNAT_acetyltra_YdfB-like"/>
</dbReference>
<organism evidence="2 3">
    <name type="scientific">Mucilaginibacter boryungensis</name>
    <dbReference type="NCBI Taxonomy" id="768480"/>
    <lineage>
        <taxon>Bacteria</taxon>
        <taxon>Pseudomonadati</taxon>
        <taxon>Bacteroidota</taxon>
        <taxon>Sphingobacteriia</taxon>
        <taxon>Sphingobacteriales</taxon>
        <taxon>Sphingobacteriaceae</taxon>
        <taxon>Mucilaginibacter</taxon>
    </lineage>
</organism>
<keyword evidence="3" id="KW-1185">Reference proteome</keyword>
<dbReference type="InterPro" id="IPR013653">
    <property type="entry name" value="GCN5-like_dom"/>
</dbReference>
<reference evidence="2 3" key="1">
    <citation type="submission" date="2020-10" db="EMBL/GenBank/DDBJ databases">
        <title>Mucilaginibacter mali sp. nov., isolated from rhizosphere soil of apple orchard.</title>
        <authorList>
            <person name="Lee J.-S."/>
            <person name="Kim H.S."/>
            <person name="Kim J.-S."/>
        </authorList>
    </citation>
    <scope>NUCLEOTIDE SEQUENCE [LARGE SCALE GENOMIC DNA]</scope>
    <source>
        <strain evidence="2 3">KCTC 23157</strain>
    </source>
</reference>